<dbReference type="AlphaFoldDB" id="A0A5A9ZUN9"/>
<evidence type="ECO:0000256" key="1">
    <source>
        <dbReference type="ARBA" id="ARBA00001946"/>
    </source>
</evidence>
<evidence type="ECO:0000256" key="3">
    <source>
        <dbReference type="ARBA" id="ARBA00005842"/>
    </source>
</evidence>
<evidence type="ECO:0000256" key="6">
    <source>
        <dbReference type="ARBA" id="ARBA00022741"/>
    </source>
</evidence>
<dbReference type="Gene3D" id="3.40.50.300">
    <property type="entry name" value="P-loop containing nucleotide triphosphate hydrolases"/>
    <property type="match status" value="1"/>
</dbReference>
<evidence type="ECO:0000256" key="5">
    <source>
        <dbReference type="ARBA" id="ARBA00022694"/>
    </source>
</evidence>
<dbReference type="GO" id="GO:0005524">
    <property type="term" value="F:ATP binding"/>
    <property type="evidence" value="ECO:0007669"/>
    <property type="project" value="UniProtKB-UniRule"/>
</dbReference>
<dbReference type="Proteomes" id="UP000325291">
    <property type="component" value="Unassembled WGS sequence"/>
</dbReference>
<proteinExistence type="inferred from homology"/>
<dbReference type="PANTHER" id="PTHR11088:SF60">
    <property type="entry name" value="TRNA DIMETHYLALLYLTRANSFERASE"/>
    <property type="match status" value="1"/>
</dbReference>
<comment type="caution">
    <text evidence="14">The sequence shown here is derived from an EMBL/GenBank/DDBJ whole genome shotgun (WGS) entry which is preliminary data.</text>
</comment>
<feature type="binding site" evidence="10">
    <location>
        <begin position="25"/>
        <end position="32"/>
    </location>
    <ligand>
        <name>ATP</name>
        <dbReference type="ChEBI" id="CHEBI:30616"/>
    </ligand>
</feature>
<dbReference type="InterPro" id="IPR027417">
    <property type="entry name" value="P-loop_NTPase"/>
</dbReference>
<comment type="cofactor">
    <cofactor evidence="1 10">
        <name>Mg(2+)</name>
        <dbReference type="ChEBI" id="CHEBI:18420"/>
    </cofactor>
</comment>
<dbReference type="GO" id="GO:0006400">
    <property type="term" value="P:tRNA modification"/>
    <property type="evidence" value="ECO:0007669"/>
    <property type="project" value="TreeGrafter"/>
</dbReference>
<dbReference type="InterPro" id="IPR018022">
    <property type="entry name" value="IPT"/>
</dbReference>
<evidence type="ECO:0000256" key="8">
    <source>
        <dbReference type="ARBA" id="ARBA00022842"/>
    </source>
</evidence>
<dbReference type="PANTHER" id="PTHR11088">
    <property type="entry name" value="TRNA DIMETHYLALLYLTRANSFERASE"/>
    <property type="match status" value="1"/>
</dbReference>
<evidence type="ECO:0000256" key="4">
    <source>
        <dbReference type="ARBA" id="ARBA00022679"/>
    </source>
</evidence>
<keyword evidence="6 10" id="KW-0547">Nucleotide-binding</keyword>
<comment type="subunit">
    <text evidence="10">Monomer.</text>
</comment>
<evidence type="ECO:0000313" key="14">
    <source>
        <dbReference type="EMBL" id="KAA0921044.1"/>
    </source>
</evidence>
<accession>A0A5A9ZUN9</accession>
<comment type="caution">
    <text evidence="10">Lacks conserved residue(s) required for the propagation of feature annotation.</text>
</comment>
<dbReference type="GO" id="GO:0052381">
    <property type="term" value="F:tRNA dimethylallyltransferase activity"/>
    <property type="evidence" value="ECO:0007669"/>
    <property type="project" value="UniProtKB-UniRule"/>
</dbReference>
<keyword evidence="5 10" id="KW-0819">tRNA processing</keyword>
<dbReference type="SUPFAM" id="SSF52540">
    <property type="entry name" value="P-loop containing nucleoside triphosphate hydrolases"/>
    <property type="match status" value="2"/>
</dbReference>
<organism evidence="14 15">
    <name type="scientific">Aquicoccus porphyridii</name>
    <dbReference type="NCBI Taxonomy" id="1852029"/>
    <lineage>
        <taxon>Bacteria</taxon>
        <taxon>Pseudomonadati</taxon>
        <taxon>Pseudomonadota</taxon>
        <taxon>Alphaproteobacteria</taxon>
        <taxon>Rhodobacterales</taxon>
        <taxon>Paracoccaceae</taxon>
        <taxon>Aquicoccus</taxon>
    </lineage>
</organism>
<gene>
    <name evidence="10 14" type="primary">miaA</name>
    <name evidence="14" type="ORF">FLO80_02415</name>
</gene>
<reference evidence="14 15" key="1">
    <citation type="submission" date="2019-07" db="EMBL/GenBank/DDBJ databases">
        <title>Aquicoccus porphyridii gen. nov., sp. nov., isolated from a small marine red alga, Porphyridium marinum.</title>
        <authorList>
            <person name="Liu L."/>
        </authorList>
    </citation>
    <scope>NUCLEOTIDE SEQUENCE [LARGE SCALE GENOMIC DNA]</scope>
    <source>
        <strain evidence="14 15">L1 8-17</strain>
    </source>
</reference>
<comment type="similarity">
    <text evidence="3 10 13">Belongs to the IPP transferase family.</text>
</comment>
<keyword evidence="15" id="KW-1185">Reference proteome</keyword>
<evidence type="ECO:0000256" key="13">
    <source>
        <dbReference type="RuleBase" id="RU003785"/>
    </source>
</evidence>
<evidence type="ECO:0000256" key="10">
    <source>
        <dbReference type="HAMAP-Rule" id="MF_00185"/>
    </source>
</evidence>
<sequence>MIAPTRTLDDILDDLLPDRPVVIAGPTASGKSALALAIAETQGGTIVNADALQVFANWRVLTARPSDDDLARAPHALYGHVPGDAEYSVGHWLREAAPLLETTRPIIVGGTGLYFTALTEGLAEIPATPPAIRAEADARMAARGRETLLAELDPATAARIDTLNPMRVQRAWEVQHSTGRGLAAWQDDTPPPLLPLARTCALLIDAPKDWLTPRIETRFDRMLDAGALDEARANLTTWDAARPSSRAIGAPELIAHLRDEMTLDEARTAAIIATRQYAKRQRTWFRARMRGWRHVPAV</sequence>
<evidence type="ECO:0000256" key="7">
    <source>
        <dbReference type="ARBA" id="ARBA00022840"/>
    </source>
</evidence>
<keyword evidence="7 10" id="KW-0067">ATP-binding</keyword>
<evidence type="ECO:0000256" key="9">
    <source>
        <dbReference type="ARBA" id="ARBA00049563"/>
    </source>
</evidence>
<dbReference type="Gene3D" id="1.10.20.140">
    <property type="match status" value="1"/>
</dbReference>
<feature type="site" description="Interaction with substrate tRNA" evidence="10">
    <location>
        <position position="111"/>
    </location>
</feature>
<keyword evidence="4 10" id="KW-0808">Transferase</keyword>
<comment type="catalytic activity">
    <reaction evidence="9 10 11">
        <text>adenosine(37) in tRNA + dimethylallyl diphosphate = N(6)-dimethylallyladenosine(37) in tRNA + diphosphate</text>
        <dbReference type="Rhea" id="RHEA:26482"/>
        <dbReference type="Rhea" id="RHEA-COMP:10162"/>
        <dbReference type="Rhea" id="RHEA-COMP:10375"/>
        <dbReference type="ChEBI" id="CHEBI:33019"/>
        <dbReference type="ChEBI" id="CHEBI:57623"/>
        <dbReference type="ChEBI" id="CHEBI:74411"/>
        <dbReference type="ChEBI" id="CHEBI:74415"/>
        <dbReference type="EC" id="2.5.1.75"/>
    </reaction>
</comment>
<keyword evidence="8 10" id="KW-0460">Magnesium</keyword>
<evidence type="ECO:0000256" key="11">
    <source>
        <dbReference type="RuleBase" id="RU003783"/>
    </source>
</evidence>
<dbReference type="Pfam" id="PF01715">
    <property type="entry name" value="IPPT"/>
    <property type="match status" value="1"/>
</dbReference>
<evidence type="ECO:0000256" key="12">
    <source>
        <dbReference type="RuleBase" id="RU003784"/>
    </source>
</evidence>
<dbReference type="RefSeq" id="WP_111361934.1">
    <property type="nucleotide sequence ID" value="NZ_VINQ01000001.1"/>
</dbReference>
<name>A0A5A9ZUN9_9RHOB</name>
<evidence type="ECO:0000313" key="15">
    <source>
        <dbReference type="Proteomes" id="UP000325291"/>
    </source>
</evidence>
<dbReference type="InterPro" id="IPR039657">
    <property type="entry name" value="Dimethylallyltransferase"/>
</dbReference>
<evidence type="ECO:0000256" key="2">
    <source>
        <dbReference type="ARBA" id="ARBA00003213"/>
    </source>
</evidence>
<dbReference type="EC" id="2.5.1.75" evidence="10"/>
<comment type="function">
    <text evidence="2 10 12">Catalyzes the transfer of a dimethylallyl group onto the adenine at position 37 in tRNAs that read codons beginning with uridine, leading to the formation of N6-(dimethylallyl)adenosine (i(6)A).</text>
</comment>
<dbReference type="NCBIfam" id="TIGR00174">
    <property type="entry name" value="miaA"/>
    <property type="match status" value="1"/>
</dbReference>
<dbReference type="EMBL" id="VINQ01000001">
    <property type="protein sequence ID" value="KAA0921044.1"/>
    <property type="molecule type" value="Genomic_DNA"/>
</dbReference>
<dbReference type="HAMAP" id="MF_00185">
    <property type="entry name" value="IPP_trans"/>
    <property type="match status" value="1"/>
</dbReference>
<dbReference type="CDD" id="cd02019">
    <property type="entry name" value="NK"/>
    <property type="match status" value="1"/>
</dbReference>
<feature type="binding site" evidence="10">
    <location>
        <begin position="27"/>
        <end position="32"/>
    </location>
    <ligand>
        <name>substrate</name>
    </ligand>
</feature>
<feature type="site" description="Interaction with substrate tRNA" evidence="10">
    <location>
        <position position="133"/>
    </location>
</feature>
<protein>
    <recommendedName>
        <fullName evidence="10">tRNA dimethylallyltransferase</fullName>
        <ecNumber evidence="10">2.5.1.75</ecNumber>
    </recommendedName>
    <alternativeName>
        <fullName evidence="10">Dimethylallyl diphosphate:tRNA dimethylallyltransferase</fullName>
        <shortName evidence="10">DMAPP:tRNA dimethylallyltransferase</shortName>
        <shortName evidence="10">DMATase</shortName>
    </alternativeName>
    <alternativeName>
        <fullName evidence="10">Isopentenyl-diphosphate:tRNA isopentenyltransferase</fullName>
        <shortName evidence="10">IPP transferase</shortName>
        <shortName evidence="10">IPPT</shortName>
        <shortName evidence="10">IPTase</shortName>
    </alternativeName>
</protein>